<dbReference type="RefSeq" id="WP_188522242.1">
    <property type="nucleotide sequence ID" value="NZ_BMDG01000002.1"/>
</dbReference>
<accession>A0ABQ2B4U2</accession>
<reference evidence="3" key="1">
    <citation type="journal article" date="2019" name="Int. J. Syst. Evol. Microbiol.">
        <title>The Global Catalogue of Microorganisms (GCM) 10K type strain sequencing project: providing services to taxonomists for standard genome sequencing and annotation.</title>
        <authorList>
            <consortium name="The Broad Institute Genomics Platform"/>
            <consortium name="The Broad Institute Genome Sequencing Center for Infectious Disease"/>
            <person name="Wu L."/>
            <person name="Ma J."/>
        </authorList>
    </citation>
    <scope>NUCLEOTIDE SEQUENCE [LARGE SCALE GENOMIC DNA]</scope>
    <source>
        <strain evidence="3">CCM 8653</strain>
    </source>
</reference>
<dbReference type="PROSITE" id="PS51257">
    <property type="entry name" value="PROKAR_LIPOPROTEIN"/>
    <property type="match status" value="1"/>
</dbReference>
<feature type="chain" id="PRO_5045747218" description="Lipoprotein" evidence="1">
    <location>
        <begin position="26"/>
        <end position="165"/>
    </location>
</feature>
<evidence type="ECO:0000313" key="3">
    <source>
        <dbReference type="Proteomes" id="UP000632535"/>
    </source>
</evidence>
<keyword evidence="3" id="KW-1185">Reference proteome</keyword>
<gene>
    <name evidence="2" type="ORF">GCM10007368_06720</name>
</gene>
<proteinExistence type="predicted"/>
<protein>
    <recommendedName>
        <fullName evidence="4">Lipoprotein</fullName>
    </recommendedName>
</protein>
<evidence type="ECO:0008006" key="4">
    <source>
        <dbReference type="Google" id="ProtNLM"/>
    </source>
</evidence>
<keyword evidence="1" id="KW-0732">Signal</keyword>
<name>A0ABQ2B4U2_9MICO</name>
<evidence type="ECO:0000313" key="2">
    <source>
        <dbReference type="EMBL" id="GGI05551.1"/>
    </source>
</evidence>
<evidence type="ECO:0000256" key="1">
    <source>
        <dbReference type="SAM" id="SignalP"/>
    </source>
</evidence>
<feature type="signal peptide" evidence="1">
    <location>
        <begin position="1"/>
        <end position="25"/>
    </location>
</feature>
<comment type="caution">
    <text evidence="2">The sequence shown here is derived from an EMBL/GenBank/DDBJ whole genome shotgun (WGS) entry which is preliminary data.</text>
</comment>
<dbReference type="Proteomes" id="UP000632535">
    <property type="component" value="Unassembled WGS sequence"/>
</dbReference>
<organism evidence="2 3">
    <name type="scientific">Isoptericola cucumis</name>
    <dbReference type="NCBI Taxonomy" id="1776856"/>
    <lineage>
        <taxon>Bacteria</taxon>
        <taxon>Bacillati</taxon>
        <taxon>Actinomycetota</taxon>
        <taxon>Actinomycetes</taxon>
        <taxon>Micrococcales</taxon>
        <taxon>Promicromonosporaceae</taxon>
        <taxon>Isoptericola</taxon>
    </lineage>
</organism>
<sequence length="165" mass="16412">MSRSARPARSVVVAASAAAGTLLLAACSPTTTVMPYAPSDGARVNLTDTVRGLNLLVVSAAEGEPGTILGALANDSAETVEFELAPEGAAPLTVSVPAGETVYLGGGFPEGEGLEALIDEVAAIPGGDLETTLSGAGAQEEFPMPVFDGTLPEYADLVPEAVVGS</sequence>
<dbReference type="EMBL" id="BMDG01000002">
    <property type="protein sequence ID" value="GGI05551.1"/>
    <property type="molecule type" value="Genomic_DNA"/>
</dbReference>